<feature type="chain" id="PRO_5037457497" description="Secreted protein" evidence="1">
    <location>
        <begin position="27"/>
        <end position="104"/>
    </location>
</feature>
<sequence>MKAQRFGVLAASATALVLAAGGTAAAAPAAPRAVRAGNAPQCIHTNAWESGVWSYQRATNHCGRAYRIKLIWTVASSHCFTLQPGSSVTWKVFRPAWANGANLC</sequence>
<comment type="caution">
    <text evidence="2">The sequence shown here is derived from an EMBL/GenBank/DDBJ whole genome shotgun (WGS) entry which is preliminary data.</text>
</comment>
<feature type="signal peptide" evidence="1">
    <location>
        <begin position="1"/>
        <end position="26"/>
    </location>
</feature>
<accession>A0A931DNG4</accession>
<evidence type="ECO:0000313" key="2">
    <source>
        <dbReference type="EMBL" id="MBG6091783.1"/>
    </source>
</evidence>
<dbReference type="InterPro" id="IPR036379">
    <property type="entry name" value="A-amylase_inhib_sf"/>
</dbReference>
<keyword evidence="3" id="KW-1185">Reference proteome</keyword>
<proteinExistence type="predicted"/>
<dbReference type="Proteomes" id="UP000614047">
    <property type="component" value="Unassembled WGS sequence"/>
</dbReference>
<organism evidence="2 3">
    <name type="scientific">Actinomadura viridis</name>
    <dbReference type="NCBI Taxonomy" id="58110"/>
    <lineage>
        <taxon>Bacteria</taxon>
        <taxon>Bacillati</taxon>
        <taxon>Actinomycetota</taxon>
        <taxon>Actinomycetes</taxon>
        <taxon>Streptosporangiales</taxon>
        <taxon>Thermomonosporaceae</taxon>
        <taxon>Actinomadura</taxon>
    </lineage>
</organism>
<name>A0A931DNG4_9ACTN</name>
<dbReference type="SUPFAM" id="SSF49498">
    <property type="entry name" value="alpha-Amylase inhibitor tendamistat"/>
    <property type="match status" value="1"/>
</dbReference>
<dbReference type="GO" id="GO:0015066">
    <property type="term" value="F:alpha-amylase inhibitor activity"/>
    <property type="evidence" value="ECO:0007669"/>
    <property type="project" value="InterPro"/>
</dbReference>
<dbReference type="AlphaFoldDB" id="A0A931DNG4"/>
<keyword evidence="1" id="KW-0732">Signal</keyword>
<dbReference type="Gene3D" id="2.60.40.20">
    <property type="entry name" value="Alpha-amylase inhibitor"/>
    <property type="match status" value="1"/>
</dbReference>
<dbReference type="RefSeq" id="WP_197014056.1">
    <property type="nucleotide sequence ID" value="NZ_BAABES010000002.1"/>
</dbReference>
<evidence type="ECO:0000256" key="1">
    <source>
        <dbReference type="SAM" id="SignalP"/>
    </source>
</evidence>
<dbReference type="EMBL" id="JADOUA010000001">
    <property type="protein sequence ID" value="MBG6091783.1"/>
    <property type="molecule type" value="Genomic_DNA"/>
</dbReference>
<gene>
    <name evidence="2" type="ORF">IW256_005896</name>
</gene>
<evidence type="ECO:0000313" key="3">
    <source>
        <dbReference type="Proteomes" id="UP000614047"/>
    </source>
</evidence>
<reference evidence="2" key="1">
    <citation type="submission" date="2020-11" db="EMBL/GenBank/DDBJ databases">
        <title>Sequencing the genomes of 1000 actinobacteria strains.</title>
        <authorList>
            <person name="Klenk H.-P."/>
        </authorList>
    </citation>
    <scope>NUCLEOTIDE SEQUENCE</scope>
    <source>
        <strain evidence="2">DSM 43175</strain>
    </source>
</reference>
<evidence type="ECO:0008006" key="4">
    <source>
        <dbReference type="Google" id="ProtNLM"/>
    </source>
</evidence>
<protein>
    <recommendedName>
        <fullName evidence="4">Secreted protein</fullName>
    </recommendedName>
</protein>